<dbReference type="Proteomes" id="UP000029708">
    <property type="component" value="Unassembled WGS sequence"/>
</dbReference>
<name>A0A099CUN1_9GAMM</name>
<dbReference type="Pfam" id="PF19875">
    <property type="entry name" value="DUF6348"/>
    <property type="match status" value="1"/>
</dbReference>
<sequence>MFDDLLQRRLLDLFAEREVELEPDEEGWLLSEDGWPAIRATWHEAQGAEPGRLDIDVALDEDRRIEESLAGEGEGEAGVRDALSRFESGLLPVLLAACWYVTDDRTLDLARWELGVRGWDVFLGRWMLRGELAPADVPADVASAIETAMQCESLSPGLHVLRLFHACDDVALSRSEVLLDNAPWSAGTQALAACHWPTKARAYRAHRVVVLDVCDY</sequence>
<gene>
    <name evidence="2" type="ORF">HNQ86_000413</name>
    <name evidence="1" type="ORF">LF63_0109005</name>
</gene>
<reference evidence="2 4" key="2">
    <citation type="submission" date="2020-08" db="EMBL/GenBank/DDBJ databases">
        <title>Genomic Encyclopedia of Type Strains, Phase IV (KMG-IV): sequencing the most valuable type-strain genomes for metagenomic binning, comparative biology and taxonomic classification.</title>
        <authorList>
            <person name="Goeker M."/>
        </authorList>
    </citation>
    <scope>NUCLEOTIDE SEQUENCE [LARGE SCALE GENOMIC DNA]</scope>
    <source>
        <strain evidence="2 4">DSM 107085</strain>
    </source>
</reference>
<dbReference type="OrthoDB" id="9155428at2"/>
<dbReference type="Proteomes" id="UP000560000">
    <property type="component" value="Unassembled WGS sequence"/>
</dbReference>
<evidence type="ECO:0000313" key="3">
    <source>
        <dbReference type="Proteomes" id="UP000029708"/>
    </source>
</evidence>
<dbReference type="HOGENOM" id="CLU_105842_0_0_6"/>
<accession>A0A099CUN1</accession>
<keyword evidence="3" id="KW-1185">Reference proteome</keyword>
<dbReference type="InterPro" id="IPR045929">
    <property type="entry name" value="DUF6348"/>
</dbReference>
<organism evidence="1 3">
    <name type="scientific">Oleiagrimonas soli</name>
    <dbReference type="NCBI Taxonomy" id="1543381"/>
    <lineage>
        <taxon>Bacteria</taxon>
        <taxon>Pseudomonadati</taxon>
        <taxon>Pseudomonadota</taxon>
        <taxon>Gammaproteobacteria</taxon>
        <taxon>Lysobacterales</taxon>
        <taxon>Rhodanobacteraceae</taxon>
        <taxon>Oleiagrimonas</taxon>
    </lineage>
</organism>
<reference evidence="1 3" key="1">
    <citation type="submission" date="2014-09" db="EMBL/GenBank/DDBJ databases">
        <title>Xanthomonadaceae 3.5X direct submission.</title>
        <authorList>
            <person name="Fang T."/>
            <person name="Wang H."/>
        </authorList>
    </citation>
    <scope>NUCLEOTIDE SEQUENCE [LARGE SCALE GENOMIC DNA]</scope>
    <source>
        <strain evidence="1 3">3.5X</strain>
    </source>
</reference>
<comment type="caution">
    <text evidence="1">The sequence shown here is derived from an EMBL/GenBank/DDBJ whole genome shotgun (WGS) entry which is preliminary data.</text>
</comment>
<evidence type="ECO:0000313" key="2">
    <source>
        <dbReference type="EMBL" id="MBB6183068.1"/>
    </source>
</evidence>
<dbReference type="EMBL" id="JROI01000011">
    <property type="protein sequence ID" value="KGI77479.1"/>
    <property type="molecule type" value="Genomic_DNA"/>
</dbReference>
<dbReference type="RefSeq" id="WP_043101144.1">
    <property type="nucleotide sequence ID" value="NZ_JACHET010000001.1"/>
</dbReference>
<dbReference type="STRING" id="1543381.LF63_0109005"/>
<dbReference type="EMBL" id="JACHET010000001">
    <property type="protein sequence ID" value="MBB6183068.1"/>
    <property type="molecule type" value="Genomic_DNA"/>
</dbReference>
<protein>
    <submittedName>
        <fullName evidence="1">Uncharacterized protein</fullName>
    </submittedName>
</protein>
<evidence type="ECO:0000313" key="4">
    <source>
        <dbReference type="Proteomes" id="UP000560000"/>
    </source>
</evidence>
<evidence type="ECO:0000313" key="1">
    <source>
        <dbReference type="EMBL" id="KGI77479.1"/>
    </source>
</evidence>
<proteinExistence type="predicted"/>
<dbReference type="AlphaFoldDB" id="A0A099CUN1"/>